<accession>A0A1G9PBS6</accession>
<dbReference type="AlphaFoldDB" id="A0A1G9PBS6"/>
<reference evidence="1 2" key="1">
    <citation type="submission" date="2016-10" db="EMBL/GenBank/DDBJ databases">
        <authorList>
            <person name="de Groot N.N."/>
        </authorList>
    </citation>
    <scope>NUCLEOTIDE SEQUENCE [LARGE SCALE GENOMIC DNA]</scope>
    <source>
        <strain evidence="1 2">DSM 16077</strain>
    </source>
</reference>
<sequence length="134" mass="14802">MTEDTPQRTFGSSMEAFEHACAEHDTLIVPEHPMLAMVLESVAEGGLRDEGDGCAELTLKVASEDGGFVVISRTTFAPKQALQPGDLVCWVPLQQDAELAARAPDARFGWVGLVFASFEPEWVEDEWVVREFFE</sequence>
<dbReference type="OrthoDB" id="8453770at2"/>
<dbReference type="Proteomes" id="UP000199759">
    <property type="component" value="Unassembled WGS sequence"/>
</dbReference>
<dbReference type="STRING" id="144026.SAMN04488568_103179"/>
<gene>
    <name evidence="1" type="ORF">SAMN04488568_103179</name>
</gene>
<proteinExistence type="predicted"/>
<dbReference type="EMBL" id="FNHG01000003">
    <property type="protein sequence ID" value="SDL96266.1"/>
    <property type="molecule type" value="Genomic_DNA"/>
</dbReference>
<evidence type="ECO:0000313" key="1">
    <source>
        <dbReference type="EMBL" id="SDL96266.1"/>
    </source>
</evidence>
<dbReference type="RefSeq" id="WP_091767392.1">
    <property type="nucleotide sequence ID" value="NZ_FNHG01000003.1"/>
</dbReference>
<keyword evidence="2" id="KW-1185">Reference proteome</keyword>
<organism evidence="1 2">
    <name type="scientific">Maricaulis salignorans</name>
    <dbReference type="NCBI Taxonomy" id="144026"/>
    <lineage>
        <taxon>Bacteria</taxon>
        <taxon>Pseudomonadati</taxon>
        <taxon>Pseudomonadota</taxon>
        <taxon>Alphaproteobacteria</taxon>
        <taxon>Maricaulales</taxon>
        <taxon>Maricaulaceae</taxon>
        <taxon>Maricaulis</taxon>
    </lineage>
</organism>
<protein>
    <submittedName>
        <fullName evidence="1">Uncharacterized protein</fullName>
    </submittedName>
</protein>
<name>A0A1G9PBS6_9PROT</name>
<evidence type="ECO:0000313" key="2">
    <source>
        <dbReference type="Proteomes" id="UP000199759"/>
    </source>
</evidence>